<evidence type="ECO:0000313" key="2">
    <source>
        <dbReference type="Proteomes" id="UP001151002"/>
    </source>
</evidence>
<reference evidence="1" key="1">
    <citation type="submission" date="2022-11" db="EMBL/GenBank/DDBJ databases">
        <authorList>
            <person name="Somphong A."/>
            <person name="Phongsopitanun W."/>
        </authorList>
    </citation>
    <scope>NUCLEOTIDE SEQUENCE</scope>
    <source>
        <strain evidence="1">Pm04-4</strain>
    </source>
</reference>
<accession>A0ABT4BI01</accession>
<dbReference type="PROSITE" id="PS51257">
    <property type="entry name" value="PROKAR_LIPOPROTEIN"/>
    <property type="match status" value="1"/>
</dbReference>
<name>A0ABT4BI01_9ACTN</name>
<organism evidence="1 2">
    <name type="scientific">Paractinoplanes pyxinae</name>
    <dbReference type="NCBI Taxonomy" id="2997416"/>
    <lineage>
        <taxon>Bacteria</taxon>
        <taxon>Bacillati</taxon>
        <taxon>Actinomycetota</taxon>
        <taxon>Actinomycetes</taxon>
        <taxon>Micromonosporales</taxon>
        <taxon>Micromonosporaceae</taxon>
        <taxon>Paractinoplanes</taxon>
    </lineage>
</organism>
<protein>
    <submittedName>
        <fullName evidence="1">Uncharacterized protein</fullName>
    </submittedName>
</protein>
<keyword evidence="2" id="KW-1185">Reference proteome</keyword>
<proteinExistence type="predicted"/>
<comment type="caution">
    <text evidence="1">The sequence shown here is derived from an EMBL/GenBank/DDBJ whole genome shotgun (WGS) entry which is preliminary data.</text>
</comment>
<gene>
    <name evidence="1" type="ORF">OWR29_45040</name>
</gene>
<dbReference type="EMBL" id="JAPNTZ010000024">
    <property type="protein sequence ID" value="MCY1145213.1"/>
    <property type="molecule type" value="Genomic_DNA"/>
</dbReference>
<dbReference type="Proteomes" id="UP001151002">
    <property type="component" value="Unassembled WGS sequence"/>
</dbReference>
<evidence type="ECO:0000313" key="1">
    <source>
        <dbReference type="EMBL" id="MCY1145213.1"/>
    </source>
</evidence>
<dbReference type="RefSeq" id="WP_267569816.1">
    <property type="nucleotide sequence ID" value="NZ_JAPNTZ010000024.1"/>
</dbReference>
<sequence length="156" mass="15746">MSVTRHSRRWVLGAAAGLGAAGLTGCGLLDDEPEPPEVPDPLQPLLDEAVALAASYDRAIVSQPGLATRLTPLADDHRAHATELARLIGKSLPSTSASSVPSAPAGAAAETVASLRTAEQTAQKNAVAACKSAPADRAALVGSIAACRATHAEALR</sequence>